<dbReference type="PANTHER" id="PTHR16266">
    <property type="entry name" value="WD REPEAT DOMAIN 9"/>
    <property type="match status" value="1"/>
</dbReference>
<organism evidence="2">
    <name type="scientific">Oppiella nova</name>
    <dbReference type="NCBI Taxonomy" id="334625"/>
    <lineage>
        <taxon>Eukaryota</taxon>
        <taxon>Metazoa</taxon>
        <taxon>Ecdysozoa</taxon>
        <taxon>Arthropoda</taxon>
        <taxon>Chelicerata</taxon>
        <taxon>Arachnida</taxon>
        <taxon>Acari</taxon>
        <taxon>Acariformes</taxon>
        <taxon>Sarcoptiformes</taxon>
        <taxon>Oribatida</taxon>
        <taxon>Brachypylina</taxon>
        <taxon>Oppioidea</taxon>
        <taxon>Oppiidae</taxon>
        <taxon>Oppiella</taxon>
    </lineage>
</organism>
<proteinExistence type="predicted"/>
<dbReference type="Pfam" id="PF00400">
    <property type="entry name" value="WD40"/>
    <property type="match status" value="1"/>
</dbReference>
<dbReference type="SMART" id="SM00320">
    <property type="entry name" value="WD40"/>
    <property type="match status" value="3"/>
</dbReference>
<sequence length="212" mass="24100">DIIGSKYAIKSKHLWHSSQVYCLAFDRSGRFIFTGGDDGVVKVYSTKSDRLVHCLSDGSEADFAEEVEFVCQSIDFDDSQYINLESKTETFAIQDIAVNYENTLIAAAKYTGCINVWNLKTFKLITRLDEQIFPIRTVRFSPFAYEDDKKYLISVSTDGFIYFYAYDVNTLEFTPNSVHRKTKYDNERAVNICCDFSTGGLLLGVVHTFGIP</sequence>
<keyword evidence="3" id="KW-1185">Reference proteome</keyword>
<dbReference type="PROSITE" id="PS50294">
    <property type="entry name" value="WD_REPEATS_REGION"/>
    <property type="match status" value="1"/>
</dbReference>
<dbReference type="OrthoDB" id="10264588at2759"/>
<dbReference type="GO" id="GO:0007010">
    <property type="term" value="P:cytoskeleton organization"/>
    <property type="evidence" value="ECO:0007669"/>
    <property type="project" value="TreeGrafter"/>
</dbReference>
<feature type="non-terminal residue" evidence="2">
    <location>
        <position position="212"/>
    </location>
</feature>
<dbReference type="InterPro" id="IPR036322">
    <property type="entry name" value="WD40_repeat_dom_sf"/>
</dbReference>
<dbReference type="EMBL" id="CAJPVJ010043584">
    <property type="protein sequence ID" value="CAG2182266.1"/>
    <property type="molecule type" value="Genomic_DNA"/>
</dbReference>
<dbReference type="PROSITE" id="PS50082">
    <property type="entry name" value="WD_REPEATS_2"/>
    <property type="match status" value="1"/>
</dbReference>
<keyword evidence="1" id="KW-0853">WD repeat</keyword>
<dbReference type="InterPro" id="IPR001680">
    <property type="entry name" value="WD40_rpt"/>
</dbReference>
<dbReference type="GO" id="GO:0008360">
    <property type="term" value="P:regulation of cell shape"/>
    <property type="evidence" value="ECO:0007669"/>
    <property type="project" value="TreeGrafter"/>
</dbReference>
<dbReference type="InterPro" id="IPR052060">
    <property type="entry name" value="Bromo_WD_repeat"/>
</dbReference>
<dbReference type="GO" id="GO:0006357">
    <property type="term" value="P:regulation of transcription by RNA polymerase II"/>
    <property type="evidence" value="ECO:0007669"/>
    <property type="project" value="TreeGrafter"/>
</dbReference>
<gene>
    <name evidence="2" type="ORF">ONB1V03_LOCUS21687</name>
</gene>
<accession>A0A7R9MSR0</accession>
<dbReference type="EMBL" id="OC958409">
    <property type="protein sequence ID" value="CAD7665129.1"/>
    <property type="molecule type" value="Genomic_DNA"/>
</dbReference>
<dbReference type="GO" id="GO:0005634">
    <property type="term" value="C:nucleus"/>
    <property type="evidence" value="ECO:0007669"/>
    <property type="project" value="TreeGrafter"/>
</dbReference>
<dbReference type="SUPFAM" id="SSF50978">
    <property type="entry name" value="WD40 repeat-like"/>
    <property type="match status" value="1"/>
</dbReference>
<dbReference type="Gene3D" id="2.130.10.10">
    <property type="entry name" value="YVTN repeat-like/Quinoprotein amine dehydrogenase"/>
    <property type="match status" value="2"/>
</dbReference>
<dbReference type="Proteomes" id="UP000728032">
    <property type="component" value="Unassembled WGS sequence"/>
</dbReference>
<feature type="repeat" description="WD" evidence="1">
    <location>
        <begin position="16"/>
        <end position="54"/>
    </location>
</feature>
<feature type="non-terminal residue" evidence="2">
    <location>
        <position position="1"/>
    </location>
</feature>
<reference evidence="2" key="1">
    <citation type="submission" date="2020-11" db="EMBL/GenBank/DDBJ databases">
        <authorList>
            <person name="Tran Van P."/>
        </authorList>
    </citation>
    <scope>NUCLEOTIDE SEQUENCE</scope>
</reference>
<dbReference type="PANTHER" id="PTHR16266:SF17">
    <property type="entry name" value="BRWD3"/>
    <property type="match status" value="1"/>
</dbReference>
<evidence type="ECO:0000256" key="1">
    <source>
        <dbReference type="PROSITE-ProRule" id="PRU00221"/>
    </source>
</evidence>
<protein>
    <submittedName>
        <fullName evidence="2">Uncharacterized protein</fullName>
    </submittedName>
</protein>
<evidence type="ECO:0000313" key="3">
    <source>
        <dbReference type="Proteomes" id="UP000728032"/>
    </source>
</evidence>
<dbReference type="InterPro" id="IPR015943">
    <property type="entry name" value="WD40/YVTN_repeat-like_dom_sf"/>
</dbReference>
<evidence type="ECO:0000313" key="2">
    <source>
        <dbReference type="EMBL" id="CAD7665129.1"/>
    </source>
</evidence>
<dbReference type="AlphaFoldDB" id="A0A7R9MSR0"/>
<name>A0A7R9MSR0_9ACAR</name>